<dbReference type="RefSeq" id="WP_216414692.1">
    <property type="nucleotide sequence ID" value="NZ_JAHLQK010000001.1"/>
</dbReference>
<reference evidence="2 3" key="1">
    <citation type="submission" date="2021-06" db="EMBL/GenBank/DDBJ databases">
        <authorList>
            <person name="Sun Q."/>
            <person name="Li D."/>
        </authorList>
    </citation>
    <scope>NUCLEOTIDE SEQUENCE [LARGE SCALE GENOMIC DNA]</scope>
    <source>
        <strain evidence="2 3">MSJ-5</strain>
    </source>
</reference>
<evidence type="ECO:0008006" key="4">
    <source>
        <dbReference type="Google" id="ProtNLM"/>
    </source>
</evidence>
<feature type="coiled-coil region" evidence="1">
    <location>
        <begin position="4"/>
        <end position="31"/>
    </location>
</feature>
<comment type="caution">
    <text evidence="2">The sequence shown here is derived from an EMBL/GenBank/DDBJ whole genome shotgun (WGS) entry which is preliminary data.</text>
</comment>
<evidence type="ECO:0000313" key="3">
    <source>
        <dbReference type="Proteomes" id="UP000779508"/>
    </source>
</evidence>
<dbReference type="EMBL" id="JAHLQK010000001">
    <property type="protein sequence ID" value="MBU5675193.1"/>
    <property type="molecule type" value="Genomic_DNA"/>
</dbReference>
<keyword evidence="1" id="KW-0175">Coiled coil</keyword>
<keyword evidence="3" id="KW-1185">Reference proteome</keyword>
<proteinExistence type="predicted"/>
<name>A0ABS6G0P1_9FIRM</name>
<evidence type="ECO:0000313" key="2">
    <source>
        <dbReference type="EMBL" id="MBU5675193.1"/>
    </source>
</evidence>
<sequence>MEGIKEILREKQRLVDEIKDLSSNCDDYNKEKLIKGSKDLDKVIDKLTSIKME</sequence>
<protein>
    <recommendedName>
        <fullName evidence="4">Spo0E like sporulation regulatory protein</fullName>
    </recommendedName>
</protein>
<dbReference type="Proteomes" id="UP000779508">
    <property type="component" value="Unassembled WGS sequence"/>
</dbReference>
<gene>
    <name evidence="2" type="ORF">KQI88_02020</name>
</gene>
<accession>A0ABS6G0P1</accession>
<organism evidence="2 3">
    <name type="scientific">Alkaliphilus flagellatus</name>
    <dbReference type="NCBI Taxonomy" id="2841507"/>
    <lineage>
        <taxon>Bacteria</taxon>
        <taxon>Bacillati</taxon>
        <taxon>Bacillota</taxon>
        <taxon>Clostridia</taxon>
        <taxon>Peptostreptococcales</taxon>
        <taxon>Natronincolaceae</taxon>
        <taxon>Alkaliphilus</taxon>
    </lineage>
</organism>
<evidence type="ECO:0000256" key="1">
    <source>
        <dbReference type="SAM" id="Coils"/>
    </source>
</evidence>